<keyword evidence="3 5" id="KW-0012">Acyltransferase</keyword>
<evidence type="ECO:0000313" key="5">
    <source>
        <dbReference type="EMBL" id="MBO8465208.1"/>
    </source>
</evidence>
<dbReference type="SMART" id="SM00563">
    <property type="entry name" value="PlsC"/>
    <property type="match status" value="1"/>
</dbReference>
<accession>A0A9D9I4X7</accession>
<dbReference type="PANTHER" id="PTHR10434">
    <property type="entry name" value="1-ACYL-SN-GLYCEROL-3-PHOSPHATE ACYLTRANSFERASE"/>
    <property type="match status" value="1"/>
</dbReference>
<sequence>MWRKFCKLMLRLMGWTPVDKEPVPEPKAVLLGVPHTSIWDFLVSYFYYKSIGGDPHIMIKKEFFFWPLGSILRKLGAIPVDRGKGAALLVRSIIHEFERKDRLHLAIAPEGTRKAVKKWKSGFHTIARAAGVPVYLGYFDWGTKRVGHGPRFEVTDNAAADLAKIQSIYEEMHLTGLHPKGYTTGCE</sequence>
<dbReference type="GO" id="GO:0003841">
    <property type="term" value="F:1-acylglycerol-3-phosphate O-acyltransferase activity"/>
    <property type="evidence" value="ECO:0007669"/>
    <property type="project" value="TreeGrafter"/>
</dbReference>
<comment type="pathway">
    <text evidence="1">Lipid metabolism.</text>
</comment>
<dbReference type="SUPFAM" id="SSF69593">
    <property type="entry name" value="Glycerol-3-phosphate (1)-acyltransferase"/>
    <property type="match status" value="1"/>
</dbReference>
<organism evidence="5 6">
    <name type="scientific">Candidatus Merdivivens pullistercoris</name>
    <dbReference type="NCBI Taxonomy" id="2840873"/>
    <lineage>
        <taxon>Bacteria</taxon>
        <taxon>Pseudomonadati</taxon>
        <taxon>Bacteroidota</taxon>
        <taxon>Bacteroidia</taxon>
        <taxon>Bacteroidales</taxon>
        <taxon>Muribaculaceae</taxon>
        <taxon>Muribaculaceae incertae sedis</taxon>
        <taxon>Candidatus Merdivivens</taxon>
    </lineage>
</organism>
<dbReference type="EMBL" id="JADIME010000044">
    <property type="protein sequence ID" value="MBO8465208.1"/>
    <property type="molecule type" value="Genomic_DNA"/>
</dbReference>
<evidence type="ECO:0000256" key="2">
    <source>
        <dbReference type="ARBA" id="ARBA00022679"/>
    </source>
</evidence>
<proteinExistence type="predicted"/>
<evidence type="ECO:0000313" key="6">
    <source>
        <dbReference type="Proteomes" id="UP000823597"/>
    </source>
</evidence>
<dbReference type="AlphaFoldDB" id="A0A9D9I4X7"/>
<protein>
    <submittedName>
        <fullName evidence="5">1-acyl-sn-glycerol-3-phosphate acyltransferase</fullName>
    </submittedName>
</protein>
<dbReference type="PANTHER" id="PTHR10434:SF9">
    <property type="entry name" value="PHOSPHOLIPID_GLYCEROL ACYLTRANSFERASE DOMAIN-CONTAINING PROTEIN"/>
    <property type="match status" value="1"/>
</dbReference>
<comment type="caution">
    <text evidence="5">The sequence shown here is derived from an EMBL/GenBank/DDBJ whole genome shotgun (WGS) entry which is preliminary data.</text>
</comment>
<dbReference type="GO" id="GO:0006654">
    <property type="term" value="P:phosphatidic acid biosynthetic process"/>
    <property type="evidence" value="ECO:0007669"/>
    <property type="project" value="TreeGrafter"/>
</dbReference>
<dbReference type="Pfam" id="PF01553">
    <property type="entry name" value="Acyltransferase"/>
    <property type="match status" value="1"/>
</dbReference>
<dbReference type="InterPro" id="IPR002123">
    <property type="entry name" value="Plipid/glycerol_acylTrfase"/>
</dbReference>
<name>A0A9D9I4X7_9BACT</name>
<evidence type="ECO:0000256" key="3">
    <source>
        <dbReference type="ARBA" id="ARBA00023315"/>
    </source>
</evidence>
<dbReference type="Proteomes" id="UP000823597">
    <property type="component" value="Unassembled WGS sequence"/>
</dbReference>
<evidence type="ECO:0000256" key="1">
    <source>
        <dbReference type="ARBA" id="ARBA00005189"/>
    </source>
</evidence>
<reference evidence="5" key="2">
    <citation type="journal article" date="2021" name="PeerJ">
        <title>Extensive microbial diversity within the chicken gut microbiome revealed by metagenomics and culture.</title>
        <authorList>
            <person name="Gilroy R."/>
            <person name="Ravi A."/>
            <person name="Getino M."/>
            <person name="Pursley I."/>
            <person name="Horton D.L."/>
            <person name="Alikhan N.F."/>
            <person name="Baker D."/>
            <person name="Gharbi K."/>
            <person name="Hall N."/>
            <person name="Watson M."/>
            <person name="Adriaenssens E.M."/>
            <person name="Foster-Nyarko E."/>
            <person name="Jarju S."/>
            <person name="Secka A."/>
            <person name="Antonio M."/>
            <person name="Oren A."/>
            <person name="Chaudhuri R.R."/>
            <person name="La Ragione R."/>
            <person name="Hildebrand F."/>
            <person name="Pallen M.J."/>
        </authorList>
    </citation>
    <scope>NUCLEOTIDE SEQUENCE</scope>
    <source>
        <strain evidence="5">10037</strain>
    </source>
</reference>
<feature type="domain" description="Phospholipid/glycerol acyltransferase" evidence="4">
    <location>
        <begin position="29"/>
        <end position="139"/>
    </location>
</feature>
<reference evidence="5" key="1">
    <citation type="submission" date="2020-10" db="EMBL/GenBank/DDBJ databases">
        <authorList>
            <person name="Gilroy R."/>
        </authorList>
    </citation>
    <scope>NUCLEOTIDE SEQUENCE</scope>
    <source>
        <strain evidence="5">10037</strain>
    </source>
</reference>
<gene>
    <name evidence="5" type="ORF">IAB93_04320</name>
</gene>
<keyword evidence="2" id="KW-0808">Transferase</keyword>
<evidence type="ECO:0000259" key="4">
    <source>
        <dbReference type="SMART" id="SM00563"/>
    </source>
</evidence>